<dbReference type="GO" id="GO:0005737">
    <property type="term" value="C:cytoplasm"/>
    <property type="evidence" value="ECO:0007669"/>
    <property type="project" value="TreeGrafter"/>
</dbReference>
<sequence length="124" mass="14194">MKINSSYIFLKEIRCYAYHGVAPQENLIGNEYLIDLKLQVDISKAARTDEVTDTVNYAEVHQVIKNEMAIPSKLLEHVSGRIIEKLFEQFPCIERIELRLSKRNPPMGADIESAGIELQCSRDE</sequence>
<dbReference type="GO" id="GO:0004150">
    <property type="term" value="F:dihydroneopterin aldolase activity"/>
    <property type="evidence" value="ECO:0007669"/>
    <property type="project" value="UniProtKB-UniRule"/>
</dbReference>
<dbReference type="Pfam" id="PF02152">
    <property type="entry name" value="FolB"/>
    <property type="match status" value="1"/>
</dbReference>
<organism evidence="8 10">
    <name type="scientific">Bacteroides caecimuris</name>
    <dbReference type="NCBI Taxonomy" id="1796613"/>
    <lineage>
        <taxon>Bacteria</taxon>
        <taxon>Pseudomonadati</taxon>
        <taxon>Bacteroidota</taxon>
        <taxon>Bacteroidia</taxon>
        <taxon>Bacteroidales</taxon>
        <taxon>Bacteroidaceae</taxon>
        <taxon>Bacteroides</taxon>
    </lineage>
</organism>
<comment type="catalytic activity">
    <reaction evidence="1 6">
        <text>7,8-dihydroneopterin = 6-hydroxymethyl-7,8-dihydropterin + glycolaldehyde</text>
        <dbReference type="Rhea" id="RHEA:10540"/>
        <dbReference type="ChEBI" id="CHEBI:17001"/>
        <dbReference type="ChEBI" id="CHEBI:17071"/>
        <dbReference type="ChEBI" id="CHEBI:44841"/>
        <dbReference type="EC" id="4.1.2.25"/>
    </reaction>
</comment>
<evidence type="ECO:0000256" key="3">
    <source>
        <dbReference type="ARBA" id="ARBA00005708"/>
    </source>
</evidence>
<dbReference type="GO" id="GO:0046654">
    <property type="term" value="P:tetrahydrofolate biosynthetic process"/>
    <property type="evidence" value="ECO:0007669"/>
    <property type="project" value="UniProtKB-UniRule"/>
</dbReference>
<evidence type="ECO:0000259" key="7">
    <source>
        <dbReference type="SMART" id="SM00905"/>
    </source>
</evidence>
<dbReference type="InterPro" id="IPR006157">
    <property type="entry name" value="FolB_dom"/>
</dbReference>
<evidence type="ECO:0000256" key="2">
    <source>
        <dbReference type="ARBA" id="ARBA00005013"/>
    </source>
</evidence>
<reference evidence="10" key="1">
    <citation type="submission" date="2016-04" db="EMBL/GenBank/DDBJ databases">
        <title>Complete Genome Sequences of Twelve Strains of a Stable Defined Moderately Diverse Mouse Microbiota 2 (sDMDMm2).</title>
        <authorList>
            <person name="Uchimura Y."/>
            <person name="Wyss M."/>
            <person name="Brugiroux S."/>
            <person name="Limenitakis J.P."/>
            <person name="Stecher B."/>
            <person name="McCoy K.D."/>
            <person name="Macpherson A.J."/>
        </authorList>
    </citation>
    <scope>NUCLEOTIDE SEQUENCE [LARGE SCALE GENOMIC DNA]</scope>
    <source>
        <strain evidence="10">I48</strain>
    </source>
</reference>
<dbReference type="NCBIfam" id="TIGR00525">
    <property type="entry name" value="folB"/>
    <property type="match status" value="1"/>
</dbReference>
<dbReference type="EMBL" id="SRYX01000023">
    <property type="protein sequence ID" value="TGY37451.1"/>
    <property type="molecule type" value="Genomic_DNA"/>
</dbReference>
<dbReference type="PANTHER" id="PTHR42844:SF1">
    <property type="entry name" value="DIHYDRONEOPTERIN ALDOLASE 1-RELATED"/>
    <property type="match status" value="1"/>
</dbReference>
<name>A0A1C7H3W3_9BACE</name>
<keyword evidence="10" id="KW-1185">Reference proteome</keyword>
<reference evidence="8" key="2">
    <citation type="submission" date="2017-04" db="EMBL/GenBank/DDBJ databases">
        <title>Complete Genome Sequences of Twelve Strains of a Stable Defined Moderately Diverse Mouse Microbiota 2 (sDMDMm2).</title>
        <authorList>
            <person name="Uchimura Y."/>
            <person name="Wyss M."/>
            <person name="Brugiroux S."/>
            <person name="Limenitakis J.P."/>
            <person name="Stecher B."/>
            <person name="McCoy K.D."/>
            <person name="Macpherson A.J."/>
        </authorList>
    </citation>
    <scope>NUCLEOTIDE SEQUENCE</scope>
    <source>
        <strain evidence="8">I48</strain>
    </source>
</reference>
<evidence type="ECO:0000313" key="9">
    <source>
        <dbReference type="EMBL" id="TGY37451.1"/>
    </source>
</evidence>
<dbReference type="RefSeq" id="WP_065539373.1">
    <property type="nucleotide sequence ID" value="NZ_CARILY010000010.1"/>
</dbReference>
<dbReference type="GeneID" id="82188225"/>
<evidence type="ECO:0000256" key="1">
    <source>
        <dbReference type="ARBA" id="ARBA00001353"/>
    </source>
</evidence>
<dbReference type="EMBL" id="CP015401">
    <property type="protein sequence ID" value="ANU58520.1"/>
    <property type="molecule type" value="Genomic_DNA"/>
</dbReference>
<evidence type="ECO:0000256" key="4">
    <source>
        <dbReference type="ARBA" id="ARBA00022909"/>
    </source>
</evidence>
<dbReference type="Proteomes" id="UP000309566">
    <property type="component" value="Unassembled WGS sequence"/>
</dbReference>
<dbReference type="NCBIfam" id="TIGR00526">
    <property type="entry name" value="folB_dom"/>
    <property type="match status" value="1"/>
</dbReference>
<reference evidence="9 11" key="3">
    <citation type="submission" date="2019-04" db="EMBL/GenBank/DDBJ databases">
        <title>Microbes associate with the intestines of laboratory mice.</title>
        <authorList>
            <person name="Navarre W."/>
            <person name="Wong E."/>
            <person name="Huang K."/>
            <person name="Tropini C."/>
            <person name="Ng K."/>
            <person name="Yu B."/>
        </authorList>
    </citation>
    <scope>NUCLEOTIDE SEQUENCE [LARGE SCALE GENOMIC DNA]</scope>
    <source>
        <strain evidence="9 11">NM63_1-25</strain>
    </source>
</reference>
<dbReference type="InterPro" id="IPR006156">
    <property type="entry name" value="Dihydroneopterin_aldolase"/>
</dbReference>
<dbReference type="EC" id="4.1.2.25" evidence="6"/>
<keyword evidence="4 6" id="KW-0289">Folate biosynthesis</keyword>
<dbReference type="Proteomes" id="UP000092631">
    <property type="component" value="Chromosome"/>
</dbReference>
<comment type="similarity">
    <text evidence="3 6">Belongs to the DHNA family.</text>
</comment>
<dbReference type="InterPro" id="IPR043133">
    <property type="entry name" value="GTP-CH-I_C/QueF"/>
</dbReference>
<dbReference type="PANTHER" id="PTHR42844">
    <property type="entry name" value="DIHYDRONEOPTERIN ALDOLASE 1-RELATED"/>
    <property type="match status" value="1"/>
</dbReference>
<dbReference type="SUPFAM" id="SSF55620">
    <property type="entry name" value="Tetrahydrobiopterin biosynthesis enzymes-like"/>
    <property type="match status" value="1"/>
</dbReference>
<dbReference type="AlphaFoldDB" id="A0A1C7H3W3"/>
<dbReference type="KEGG" id="bcae:A4V03_13840"/>
<evidence type="ECO:0000256" key="5">
    <source>
        <dbReference type="ARBA" id="ARBA00023239"/>
    </source>
</evidence>
<comment type="pathway">
    <text evidence="2 6">Cofactor biosynthesis; tetrahydrofolate biosynthesis; 2-amino-4-hydroxy-6-hydroxymethyl-7,8-dihydropteridine diphosphate from 7,8-dihydroneopterin triphosphate: step 3/4.</text>
</comment>
<accession>A0A1C7H3W3</accession>
<dbReference type="SMART" id="SM00905">
    <property type="entry name" value="FolB"/>
    <property type="match status" value="1"/>
</dbReference>
<evidence type="ECO:0000313" key="11">
    <source>
        <dbReference type="Proteomes" id="UP000309566"/>
    </source>
</evidence>
<protein>
    <recommendedName>
        <fullName evidence="6">7,8-dihydroneopterin aldolase</fullName>
        <ecNumber evidence="6">4.1.2.25</ecNumber>
    </recommendedName>
</protein>
<feature type="domain" description="Dihydroneopterin aldolase/epimerase" evidence="7">
    <location>
        <begin position="8"/>
        <end position="120"/>
    </location>
</feature>
<proteinExistence type="inferred from homology"/>
<evidence type="ECO:0000313" key="10">
    <source>
        <dbReference type="Proteomes" id="UP000092631"/>
    </source>
</evidence>
<accession>A0A4S2D9D0</accession>
<dbReference type="UniPathway" id="UPA00077">
    <property type="reaction ID" value="UER00154"/>
</dbReference>
<dbReference type="OrthoDB" id="9803748at2"/>
<comment type="function">
    <text evidence="6">Catalyzes the conversion of 7,8-dihydroneopterin to 6-hydroxymethyl-7,8-dihydropterin.</text>
</comment>
<evidence type="ECO:0000313" key="8">
    <source>
        <dbReference type="EMBL" id="ANU58520.1"/>
    </source>
</evidence>
<evidence type="ECO:0000256" key="6">
    <source>
        <dbReference type="RuleBase" id="RU362079"/>
    </source>
</evidence>
<gene>
    <name evidence="9" type="primary">folB</name>
    <name evidence="8" type="ORF">A4V03_13840</name>
    <name evidence="9" type="ORF">E5353_07885</name>
</gene>
<dbReference type="Gene3D" id="3.30.1130.10">
    <property type="match status" value="1"/>
</dbReference>
<dbReference type="GO" id="GO:0046656">
    <property type="term" value="P:folic acid biosynthetic process"/>
    <property type="evidence" value="ECO:0007669"/>
    <property type="project" value="UniProtKB-UniRule"/>
</dbReference>
<keyword evidence="5 6" id="KW-0456">Lyase</keyword>